<evidence type="ECO:0000256" key="2">
    <source>
        <dbReference type="ARBA" id="ARBA00012438"/>
    </source>
</evidence>
<dbReference type="InterPro" id="IPR036890">
    <property type="entry name" value="HATPase_C_sf"/>
</dbReference>
<accession>A0A1G2G3L8</accession>
<dbReference type="PANTHER" id="PTHR43711">
    <property type="entry name" value="TWO-COMPONENT HISTIDINE KINASE"/>
    <property type="match status" value="1"/>
</dbReference>
<dbReference type="PROSITE" id="PS50109">
    <property type="entry name" value="HIS_KIN"/>
    <property type="match status" value="1"/>
</dbReference>
<evidence type="ECO:0000259" key="8">
    <source>
        <dbReference type="PROSITE" id="PS50109"/>
    </source>
</evidence>
<evidence type="ECO:0000313" key="10">
    <source>
        <dbReference type="Proteomes" id="UP000176576"/>
    </source>
</evidence>
<evidence type="ECO:0000256" key="4">
    <source>
        <dbReference type="ARBA" id="ARBA00022679"/>
    </source>
</evidence>
<keyword evidence="7" id="KW-0472">Membrane</keyword>
<dbReference type="FunFam" id="3.30.565.10:FF:000006">
    <property type="entry name" value="Sensor histidine kinase WalK"/>
    <property type="match status" value="1"/>
</dbReference>
<dbReference type="InterPro" id="IPR005467">
    <property type="entry name" value="His_kinase_dom"/>
</dbReference>
<dbReference type="Pfam" id="PF00512">
    <property type="entry name" value="HisKA"/>
    <property type="match status" value="1"/>
</dbReference>
<keyword evidence="5" id="KW-0418">Kinase</keyword>
<proteinExistence type="predicted"/>
<dbReference type="Pfam" id="PF02518">
    <property type="entry name" value="HATPase_c"/>
    <property type="match status" value="1"/>
</dbReference>
<dbReference type="InterPro" id="IPR050736">
    <property type="entry name" value="Sensor_HK_Regulatory"/>
</dbReference>
<comment type="caution">
    <text evidence="9">The sequence shown here is derived from an EMBL/GenBank/DDBJ whole genome shotgun (WGS) entry which is preliminary data.</text>
</comment>
<dbReference type="InterPro" id="IPR003594">
    <property type="entry name" value="HATPase_dom"/>
</dbReference>
<keyword evidence="4" id="KW-0808">Transferase</keyword>
<keyword evidence="7" id="KW-1133">Transmembrane helix</keyword>
<organism evidence="9 10">
    <name type="scientific">Candidatus Ryanbacteria bacterium RIFCSPHIGHO2_02_FULL_45_13b</name>
    <dbReference type="NCBI Taxonomy" id="1802117"/>
    <lineage>
        <taxon>Bacteria</taxon>
        <taxon>Candidatus Ryaniibacteriota</taxon>
    </lineage>
</organism>
<dbReference type="Gene3D" id="1.10.287.130">
    <property type="match status" value="1"/>
</dbReference>
<dbReference type="GO" id="GO:0000155">
    <property type="term" value="F:phosphorelay sensor kinase activity"/>
    <property type="evidence" value="ECO:0007669"/>
    <property type="project" value="InterPro"/>
</dbReference>
<comment type="catalytic activity">
    <reaction evidence="1">
        <text>ATP + protein L-histidine = ADP + protein N-phospho-L-histidine.</text>
        <dbReference type="EC" id="2.7.13.3"/>
    </reaction>
</comment>
<feature type="transmembrane region" description="Helical" evidence="7">
    <location>
        <begin position="6"/>
        <end position="33"/>
    </location>
</feature>
<keyword evidence="3" id="KW-0597">Phosphoprotein</keyword>
<name>A0A1G2G3L8_9BACT</name>
<evidence type="ECO:0000256" key="5">
    <source>
        <dbReference type="ARBA" id="ARBA00022777"/>
    </source>
</evidence>
<keyword evidence="7" id="KW-0812">Transmembrane</keyword>
<protein>
    <recommendedName>
        <fullName evidence="2">histidine kinase</fullName>
        <ecNumber evidence="2">2.7.13.3</ecNumber>
    </recommendedName>
</protein>
<evidence type="ECO:0000256" key="1">
    <source>
        <dbReference type="ARBA" id="ARBA00000085"/>
    </source>
</evidence>
<dbReference type="Gene3D" id="3.30.565.10">
    <property type="entry name" value="Histidine kinase-like ATPase, C-terminal domain"/>
    <property type="match status" value="1"/>
</dbReference>
<dbReference type="CDD" id="cd00075">
    <property type="entry name" value="HATPase"/>
    <property type="match status" value="1"/>
</dbReference>
<dbReference type="EMBL" id="MHNN01000026">
    <property type="protein sequence ID" value="OGZ44863.1"/>
    <property type="molecule type" value="Genomic_DNA"/>
</dbReference>
<dbReference type="SUPFAM" id="SSF55874">
    <property type="entry name" value="ATPase domain of HSP90 chaperone/DNA topoisomerase II/histidine kinase"/>
    <property type="match status" value="1"/>
</dbReference>
<dbReference type="InterPro" id="IPR003661">
    <property type="entry name" value="HisK_dim/P_dom"/>
</dbReference>
<evidence type="ECO:0000256" key="6">
    <source>
        <dbReference type="ARBA" id="ARBA00023012"/>
    </source>
</evidence>
<dbReference type="InterPro" id="IPR036097">
    <property type="entry name" value="HisK_dim/P_sf"/>
</dbReference>
<dbReference type="SMART" id="SM00387">
    <property type="entry name" value="HATPase_c"/>
    <property type="match status" value="1"/>
</dbReference>
<evidence type="ECO:0000256" key="7">
    <source>
        <dbReference type="SAM" id="Phobius"/>
    </source>
</evidence>
<keyword evidence="6" id="KW-0902">Two-component regulatory system</keyword>
<dbReference type="PRINTS" id="PR00344">
    <property type="entry name" value="BCTRLSENSOR"/>
</dbReference>
<evidence type="ECO:0000313" key="9">
    <source>
        <dbReference type="EMBL" id="OGZ44863.1"/>
    </source>
</evidence>
<sequence length="374" mass="42079">MLTQEILRTFLISIGWIALICASIFIFIKSWLFYWETKGSPFGKLVAAAHAGWLITMYSLGLVSTFYLFRDISSLRIIFPIFVVWFVTLIILLYVTMRWSNEASTLHTTYANLTREVERHTSNLDAACKRELENEKKVEHLKDEILFVAAHELRSPVSAIKWGLTTLLEDKDFNAHLTPDLKEILKNIHIHNERLGDLVSRLLNTARIEQGVLSIKTEKVFLLHSIHEVLDEIKHLAAEQQIHIINTVKNPSPVVADPTLVKEILTNLITNAIRYNVPDGSVTITEKHTDAAVMISIADTGQGIPAEKLTGIFEKFHSISEKRALGKEKSVGLGLYITKELVTRMGGTIRATSELGKGSTFTFTLPRETPPKAP</sequence>
<feature type="transmembrane region" description="Helical" evidence="7">
    <location>
        <begin position="75"/>
        <end position="95"/>
    </location>
</feature>
<dbReference type="AlphaFoldDB" id="A0A1G2G3L8"/>
<dbReference type="SUPFAM" id="SSF47384">
    <property type="entry name" value="Homodimeric domain of signal transducing histidine kinase"/>
    <property type="match status" value="1"/>
</dbReference>
<reference evidence="9 10" key="1">
    <citation type="journal article" date="2016" name="Nat. Commun.">
        <title>Thousands of microbial genomes shed light on interconnected biogeochemical processes in an aquifer system.</title>
        <authorList>
            <person name="Anantharaman K."/>
            <person name="Brown C.T."/>
            <person name="Hug L.A."/>
            <person name="Sharon I."/>
            <person name="Castelle C.J."/>
            <person name="Probst A.J."/>
            <person name="Thomas B.C."/>
            <person name="Singh A."/>
            <person name="Wilkins M.J."/>
            <person name="Karaoz U."/>
            <person name="Brodie E.L."/>
            <person name="Williams K.H."/>
            <person name="Hubbard S.S."/>
            <person name="Banfield J.F."/>
        </authorList>
    </citation>
    <scope>NUCLEOTIDE SEQUENCE [LARGE SCALE GENOMIC DNA]</scope>
</reference>
<dbReference type="InterPro" id="IPR004358">
    <property type="entry name" value="Sig_transdc_His_kin-like_C"/>
</dbReference>
<gene>
    <name evidence="9" type="ORF">A3J54_00355</name>
</gene>
<dbReference type="Proteomes" id="UP000176576">
    <property type="component" value="Unassembled WGS sequence"/>
</dbReference>
<dbReference type="CDD" id="cd00082">
    <property type="entry name" value="HisKA"/>
    <property type="match status" value="1"/>
</dbReference>
<dbReference type="STRING" id="1802117.A3J54_00355"/>
<dbReference type="PANTHER" id="PTHR43711:SF26">
    <property type="entry name" value="SENSOR HISTIDINE KINASE RCSC"/>
    <property type="match status" value="1"/>
</dbReference>
<feature type="transmembrane region" description="Helical" evidence="7">
    <location>
        <begin position="45"/>
        <end position="69"/>
    </location>
</feature>
<feature type="domain" description="Histidine kinase" evidence="8">
    <location>
        <begin position="148"/>
        <end position="369"/>
    </location>
</feature>
<evidence type="ECO:0000256" key="3">
    <source>
        <dbReference type="ARBA" id="ARBA00022553"/>
    </source>
</evidence>
<dbReference type="SMART" id="SM00388">
    <property type="entry name" value="HisKA"/>
    <property type="match status" value="1"/>
</dbReference>
<dbReference type="EC" id="2.7.13.3" evidence="2"/>